<feature type="transmembrane region" description="Helical" evidence="8">
    <location>
        <begin position="439"/>
        <end position="460"/>
    </location>
</feature>
<evidence type="ECO:0000313" key="9">
    <source>
        <dbReference type="EMBL" id="KAA5544246.1"/>
    </source>
</evidence>
<dbReference type="AlphaFoldDB" id="A0A5M6DCQ8"/>
<keyword evidence="3" id="KW-1003">Cell membrane</keyword>
<keyword evidence="7 8" id="KW-0472">Membrane</keyword>
<dbReference type="Pfam" id="PF02386">
    <property type="entry name" value="TrkH"/>
    <property type="match status" value="1"/>
</dbReference>
<dbReference type="RefSeq" id="WP_150089388.1">
    <property type="nucleotide sequence ID" value="NZ_VWSF01000011.1"/>
</dbReference>
<feature type="transmembrane region" description="Helical" evidence="8">
    <location>
        <begin position="217"/>
        <end position="240"/>
    </location>
</feature>
<keyword evidence="10" id="KW-1185">Reference proteome</keyword>
<feature type="transmembrane region" description="Helical" evidence="8">
    <location>
        <begin position="188"/>
        <end position="210"/>
    </location>
</feature>
<dbReference type="InterPro" id="IPR003445">
    <property type="entry name" value="Cat_transpt"/>
</dbReference>
<evidence type="ECO:0000256" key="8">
    <source>
        <dbReference type="SAM" id="Phobius"/>
    </source>
</evidence>
<gene>
    <name evidence="9" type="ORF">F0145_15185</name>
</gene>
<feature type="transmembrane region" description="Helical" evidence="8">
    <location>
        <begin position="21"/>
        <end position="42"/>
    </location>
</feature>
<feature type="transmembrane region" description="Helical" evidence="8">
    <location>
        <begin position="339"/>
        <end position="359"/>
    </location>
</feature>
<feature type="transmembrane region" description="Helical" evidence="8">
    <location>
        <begin position="91"/>
        <end position="107"/>
    </location>
</feature>
<feature type="transmembrane region" description="Helical" evidence="8">
    <location>
        <begin position="568"/>
        <end position="589"/>
    </location>
</feature>
<dbReference type="PANTHER" id="PTHR32024:SF1">
    <property type="entry name" value="KTR SYSTEM POTASSIUM UPTAKE PROTEIN B"/>
    <property type="match status" value="1"/>
</dbReference>
<feature type="transmembrane region" description="Helical" evidence="8">
    <location>
        <begin position="62"/>
        <end position="79"/>
    </location>
</feature>
<evidence type="ECO:0000256" key="5">
    <source>
        <dbReference type="ARBA" id="ARBA00022989"/>
    </source>
</evidence>
<dbReference type="GO" id="GO:0030001">
    <property type="term" value="P:metal ion transport"/>
    <property type="evidence" value="ECO:0007669"/>
    <property type="project" value="UniProtKB-ARBA"/>
</dbReference>
<evidence type="ECO:0000256" key="1">
    <source>
        <dbReference type="ARBA" id="ARBA00004651"/>
    </source>
</evidence>
<proteinExistence type="predicted"/>
<feature type="transmembrane region" description="Helical" evidence="8">
    <location>
        <begin position="541"/>
        <end position="562"/>
    </location>
</feature>
<dbReference type="GO" id="GO:0005886">
    <property type="term" value="C:plasma membrane"/>
    <property type="evidence" value="ECO:0007669"/>
    <property type="project" value="UniProtKB-SubCell"/>
</dbReference>
<evidence type="ECO:0000256" key="2">
    <source>
        <dbReference type="ARBA" id="ARBA00022448"/>
    </source>
</evidence>
<sequence>MNLIQRIRIKLNYFSRWRKQALKVVEQITLFLSLVAMLLMLYNIGFTYTAETERAIHKANSYLLVTFFVVLGMRFLALFNPQNITRKRTLEIILLLFFFVALCLRFFMRDTHFGNLGWVNFFDRRAFTHLVFIYIFLVQLSRVNFRLSRFNFNPALLFIYSFLFLIFAGAGLLLLPQSTHHNISVLDAFFTATSAVCITGLTVVDTATTFTPFGKKIIILLVQLGGLGIMTFTSFVALLFQRTSTFKNQLFLQSMVNEEHLGQTFRTIVKIVGITLGIEAIGALLIYLSMDNQLFYNQPEEQWAFAVFHAISAFCNGGFSTLSHGLYDIRIRYNYNLQLTLAWLIILGGLGFPIMFNIYKYLKQEILKVFYSFFKSHAYKHKPRLLNINSKLVLITTTILLILGTILFGLLEYWHALQEHSWYGKVVVSFFGSVTPRSAGFNTVNMATLTTPTILVYLLLMWIGASPASTGGGIKTTTLAVAFLNIISIGKGRDRLEVMNREIPNESVKRAFAVIFLSFMIIGLNIFLVTLLDARHDLKAVIFEVFSAFATVGLSLGLTPQLNDGSKVIIMLTMFLGRVGLITFVLSFINRDIAMHYRYPSENIIIS</sequence>
<feature type="transmembrane region" description="Helical" evidence="8">
    <location>
        <begin position="127"/>
        <end position="145"/>
    </location>
</feature>
<comment type="caution">
    <text evidence="9">The sequence shown here is derived from an EMBL/GenBank/DDBJ whole genome shotgun (WGS) entry which is preliminary data.</text>
</comment>
<feature type="transmembrane region" description="Helical" evidence="8">
    <location>
        <begin position="302"/>
        <end position="319"/>
    </location>
</feature>
<protein>
    <submittedName>
        <fullName evidence="9">ATPase</fullName>
    </submittedName>
</protein>
<dbReference type="Proteomes" id="UP000323426">
    <property type="component" value="Unassembled WGS sequence"/>
</dbReference>
<feature type="transmembrane region" description="Helical" evidence="8">
    <location>
        <begin position="472"/>
        <end position="490"/>
    </location>
</feature>
<evidence type="ECO:0000256" key="6">
    <source>
        <dbReference type="ARBA" id="ARBA00023065"/>
    </source>
</evidence>
<name>A0A5M6DCQ8_9BACT</name>
<evidence type="ECO:0000256" key="7">
    <source>
        <dbReference type="ARBA" id="ARBA00023136"/>
    </source>
</evidence>
<organism evidence="9 10">
    <name type="scientific">Adhaeribacter rhizoryzae</name>
    <dbReference type="NCBI Taxonomy" id="2607907"/>
    <lineage>
        <taxon>Bacteria</taxon>
        <taxon>Pseudomonadati</taxon>
        <taxon>Bacteroidota</taxon>
        <taxon>Cytophagia</taxon>
        <taxon>Cytophagales</taxon>
        <taxon>Hymenobacteraceae</taxon>
        <taxon>Adhaeribacter</taxon>
    </lineage>
</organism>
<keyword evidence="4 8" id="KW-0812">Transmembrane</keyword>
<accession>A0A5M6DCQ8</accession>
<evidence type="ECO:0000256" key="3">
    <source>
        <dbReference type="ARBA" id="ARBA00022475"/>
    </source>
</evidence>
<feature type="transmembrane region" description="Helical" evidence="8">
    <location>
        <begin position="157"/>
        <end position="176"/>
    </location>
</feature>
<evidence type="ECO:0000256" key="4">
    <source>
        <dbReference type="ARBA" id="ARBA00022692"/>
    </source>
</evidence>
<keyword evidence="6" id="KW-0406">Ion transport</keyword>
<feature type="transmembrane region" description="Helical" evidence="8">
    <location>
        <begin position="268"/>
        <end position="290"/>
    </location>
</feature>
<keyword evidence="2" id="KW-0813">Transport</keyword>
<evidence type="ECO:0000313" key="10">
    <source>
        <dbReference type="Proteomes" id="UP000323426"/>
    </source>
</evidence>
<feature type="transmembrane region" description="Helical" evidence="8">
    <location>
        <begin position="510"/>
        <end position="529"/>
    </location>
</feature>
<keyword evidence="5 8" id="KW-1133">Transmembrane helix</keyword>
<dbReference type="EMBL" id="VWSF01000011">
    <property type="protein sequence ID" value="KAA5544246.1"/>
    <property type="molecule type" value="Genomic_DNA"/>
</dbReference>
<dbReference type="GO" id="GO:0008324">
    <property type="term" value="F:monoatomic cation transmembrane transporter activity"/>
    <property type="evidence" value="ECO:0007669"/>
    <property type="project" value="InterPro"/>
</dbReference>
<comment type="subcellular location">
    <subcellularLocation>
        <location evidence="1">Cell membrane</location>
        <topology evidence="1">Multi-pass membrane protein</topology>
    </subcellularLocation>
</comment>
<reference evidence="9 10" key="1">
    <citation type="submission" date="2019-09" db="EMBL/GenBank/DDBJ databases">
        <title>Genome sequence and assembly of Adhaeribacter sp.</title>
        <authorList>
            <person name="Chhetri G."/>
        </authorList>
    </citation>
    <scope>NUCLEOTIDE SEQUENCE [LARGE SCALE GENOMIC DNA]</scope>
    <source>
        <strain evidence="9 10">DK36</strain>
    </source>
</reference>
<feature type="transmembrane region" description="Helical" evidence="8">
    <location>
        <begin position="392"/>
        <end position="414"/>
    </location>
</feature>
<dbReference type="PANTHER" id="PTHR32024">
    <property type="entry name" value="TRK SYSTEM POTASSIUM UPTAKE PROTEIN TRKG-RELATED"/>
    <property type="match status" value="1"/>
</dbReference>